<dbReference type="PANTHER" id="PTHR32278">
    <property type="entry name" value="F-BOX DOMAIN-CONTAINING PROTEIN"/>
    <property type="match status" value="1"/>
</dbReference>
<dbReference type="InterPro" id="IPR001810">
    <property type="entry name" value="F-box_dom"/>
</dbReference>
<name>A0A445INM2_GLYSO</name>
<dbReference type="InterPro" id="IPR036047">
    <property type="entry name" value="F-box-like_dom_sf"/>
</dbReference>
<gene>
    <name evidence="2" type="ORF">D0Y65_027306</name>
</gene>
<sequence>MKSQDLPEGCVAHILSYICTPEDIVRLSLVSKAFYSAADYDTVWDRFIPSDFSSTISPLSSSNSKKDLYFTLSDRPTIIDQGRKVRTLFLLACSDVFYGIPEMKCVVYVASLKFLQSFQLEKRTAKKCYMLSARDISITWAPTQGEASQYWEWKSLPESR</sequence>
<evidence type="ECO:0000259" key="1">
    <source>
        <dbReference type="PROSITE" id="PS50181"/>
    </source>
</evidence>
<feature type="domain" description="F-box" evidence="1">
    <location>
        <begin position="1"/>
        <end position="47"/>
    </location>
</feature>
<dbReference type="PANTHER" id="PTHR32278:SF143">
    <property type="entry name" value="F-BOX PROTEIN PP2-B1"/>
    <property type="match status" value="1"/>
</dbReference>
<dbReference type="InterPro" id="IPR025886">
    <property type="entry name" value="PP2-like"/>
</dbReference>
<reference evidence="2 3" key="1">
    <citation type="submission" date="2018-09" db="EMBL/GenBank/DDBJ databases">
        <title>A high-quality reference genome of wild soybean provides a powerful tool to mine soybean genomes.</title>
        <authorList>
            <person name="Xie M."/>
            <person name="Chung C.Y.L."/>
            <person name="Li M.-W."/>
            <person name="Wong F.-L."/>
            <person name="Chan T.-F."/>
            <person name="Lam H.-M."/>
        </authorList>
    </citation>
    <scope>NUCLEOTIDE SEQUENCE [LARGE SCALE GENOMIC DNA]</scope>
    <source>
        <strain evidence="3">cv. W05</strain>
        <tissue evidence="2">Hypocotyl of etiolated seedlings</tissue>
    </source>
</reference>
<comment type="caution">
    <text evidence="2">The sequence shown here is derived from an EMBL/GenBank/DDBJ whole genome shotgun (WGS) entry which is preliminary data.</text>
</comment>
<dbReference type="Proteomes" id="UP000289340">
    <property type="component" value="Chromosome 10"/>
</dbReference>
<dbReference type="SMART" id="SM00256">
    <property type="entry name" value="FBOX"/>
    <property type="match status" value="1"/>
</dbReference>
<organism evidence="2 3">
    <name type="scientific">Glycine soja</name>
    <name type="common">Wild soybean</name>
    <dbReference type="NCBI Taxonomy" id="3848"/>
    <lineage>
        <taxon>Eukaryota</taxon>
        <taxon>Viridiplantae</taxon>
        <taxon>Streptophyta</taxon>
        <taxon>Embryophyta</taxon>
        <taxon>Tracheophyta</taxon>
        <taxon>Spermatophyta</taxon>
        <taxon>Magnoliopsida</taxon>
        <taxon>eudicotyledons</taxon>
        <taxon>Gunneridae</taxon>
        <taxon>Pentapetalae</taxon>
        <taxon>rosids</taxon>
        <taxon>fabids</taxon>
        <taxon>Fabales</taxon>
        <taxon>Fabaceae</taxon>
        <taxon>Papilionoideae</taxon>
        <taxon>50 kb inversion clade</taxon>
        <taxon>NPAAA clade</taxon>
        <taxon>indigoferoid/millettioid clade</taxon>
        <taxon>Phaseoleae</taxon>
        <taxon>Glycine</taxon>
        <taxon>Glycine subgen. Soja</taxon>
    </lineage>
</organism>
<keyword evidence="3" id="KW-1185">Reference proteome</keyword>
<proteinExistence type="predicted"/>
<accession>A0A445INM2</accession>
<evidence type="ECO:0000313" key="3">
    <source>
        <dbReference type="Proteomes" id="UP000289340"/>
    </source>
</evidence>
<dbReference type="Gene3D" id="1.20.1280.50">
    <property type="match status" value="1"/>
</dbReference>
<dbReference type="SUPFAM" id="SSF81383">
    <property type="entry name" value="F-box domain"/>
    <property type="match status" value="1"/>
</dbReference>
<dbReference type="PROSITE" id="PS50181">
    <property type="entry name" value="FBOX"/>
    <property type="match status" value="1"/>
</dbReference>
<evidence type="ECO:0000313" key="2">
    <source>
        <dbReference type="EMBL" id="RZB87655.1"/>
    </source>
</evidence>
<dbReference type="CDD" id="cd22162">
    <property type="entry name" value="F-box_AtSKIP3-like"/>
    <property type="match status" value="1"/>
</dbReference>
<dbReference type="Pfam" id="PF14299">
    <property type="entry name" value="PP2"/>
    <property type="match status" value="1"/>
</dbReference>
<protein>
    <submittedName>
        <fullName evidence="2">F-box protein PP2-B10 isoform C</fullName>
    </submittedName>
</protein>
<dbReference type="EMBL" id="QZWG01000010">
    <property type="protein sequence ID" value="RZB87655.1"/>
    <property type="molecule type" value="Genomic_DNA"/>
</dbReference>
<dbReference type="Pfam" id="PF12937">
    <property type="entry name" value="F-box-like"/>
    <property type="match status" value="1"/>
</dbReference>
<dbReference type="AlphaFoldDB" id="A0A445INM2"/>